<dbReference type="InterPro" id="IPR009936">
    <property type="entry name" value="DUF1468"/>
</dbReference>
<organism evidence="3 4">
    <name type="scientific">Halomonas icarae</name>
    <dbReference type="NCBI Taxonomy" id="2691040"/>
    <lineage>
        <taxon>Bacteria</taxon>
        <taxon>Pseudomonadati</taxon>
        <taxon>Pseudomonadota</taxon>
        <taxon>Gammaproteobacteria</taxon>
        <taxon>Oceanospirillales</taxon>
        <taxon>Halomonadaceae</taxon>
        <taxon>Halomonas</taxon>
    </lineage>
</organism>
<evidence type="ECO:0000313" key="4">
    <source>
        <dbReference type="Proteomes" id="UP000448235"/>
    </source>
</evidence>
<protein>
    <recommendedName>
        <fullName evidence="2">DUF1468 domain-containing protein</fullName>
    </recommendedName>
</protein>
<comment type="caution">
    <text evidence="3">The sequence shown here is derived from an EMBL/GenBank/DDBJ whole genome shotgun (WGS) entry which is preliminary data.</text>
</comment>
<evidence type="ECO:0000259" key="2">
    <source>
        <dbReference type="Pfam" id="PF07331"/>
    </source>
</evidence>
<keyword evidence="1" id="KW-0812">Transmembrane</keyword>
<dbReference type="Proteomes" id="UP000448235">
    <property type="component" value="Unassembled WGS sequence"/>
</dbReference>
<proteinExistence type="predicted"/>
<feature type="domain" description="DUF1468" evidence="2">
    <location>
        <begin position="11"/>
        <end position="147"/>
    </location>
</feature>
<name>A0A7X4VYZ2_9GAMM</name>
<sequence>MTSTRKNLVLSSAFLVLGLAITWETFDYGAKSAVFLRGLAVALSLMALSYLAINLLRRQHHNSDQPDTSSRPSWLANHGNALLIFGVVGGYVALMQIVGFLLSTMLFGYLTQLAIARRHRLLHVVYTVLMSAAIYLIFFKLLGIAAPESLLSLDQTLKFL</sequence>
<accession>A0A7X4VYZ2</accession>
<keyword evidence="4" id="KW-1185">Reference proteome</keyword>
<dbReference type="Pfam" id="PF07331">
    <property type="entry name" value="TctB"/>
    <property type="match status" value="1"/>
</dbReference>
<keyword evidence="1" id="KW-0472">Membrane</keyword>
<evidence type="ECO:0000313" key="3">
    <source>
        <dbReference type="EMBL" id="NAW12919.1"/>
    </source>
</evidence>
<dbReference type="RefSeq" id="WP_161423282.1">
    <property type="nucleotide sequence ID" value="NZ_JARWMY010000015.1"/>
</dbReference>
<gene>
    <name evidence="3" type="ORF">GRB80_08675</name>
</gene>
<dbReference type="AlphaFoldDB" id="A0A7X4VYZ2"/>
<feature type="transmembrane region" description="Helical" evidence="1">
    <location>
        <begin position="123"/>
        <end position="146"/>
    </location>
</feature>
<feature type="transmembrane region" description="Helical" evidence="1">
    <location>
        <begin position="32"/>
        <end position="53"/>
    </location>
</feature>
<reference evidence="3 4" key="1">
    <citation type="submission" date="2019-12" db="EMBL/GenBank/DDBJ databases">
        <title>Draft genome sequencing of Halomonas icarensis D1-1.</title>
        <authorList>
            <person name="Pandiyan K."/>
            <person name="Kushwaha P."/>
            <person name="Gowdham M."/>
            <person name="Chakdar H."/>
            <person name="Singh A."/>
            <person name="Kumar M."/>
            <person name="Saxena A.K."/>
        </authorList>
    </citation>
    <scope>NUCLEOTIDE SEQUENCE [LARGE SCALE GENOMIC DNA]</scope>
    <source>
        <strain evidence="3 4">D1-1</strain>
    </source>
</reference>
<keyword evidence="1" id="KW-1133">Transmembrane helix</keyword>
<dbReference type="EMBL" id="WUTS01000001">
    <property type="protein sequence ID" value="NAW12919.1"/>
    <property type="molecule type" value="Genomic_DNA"/>
</dbReference>
<evidence type="ECO:0000256" key="1">
    <source>
        <dbReference type="SAM" id="Phobius"/>
    </source>
</evidence>